<dbReference type="AlphaFoldDB" id="A0A4Q9PEF7"/>
<name>A0A4Q9PEF7_9APHY</name>
<evidence type="ECO:0000313" key="2">
    <source>
        <dbReference type="Proteomes" id="UP000292082"/>
    </source>
</evidence>
<gene>
    <name evidence="1" type="ORF">BD310DRAFT_953310</name>
</gene>
<evidence type="ECO:0000313" key="1">
    <source>
        <dbReference type="EMBL" id="TBU51351.1"/>
    </source>
</evidence>
<keyword evidence="2" id="KW-1185">Reference proteome</keyword>
<protein>
    <submittedName>
        <fullName evidence="1">Uncharacterized protein</fullName>
    </submittedName>
</protein>
<accession>A0A4Q9PEF7</accession>
<reference evidence="1 2" key="1">
    <citation type="submission" date="2019-01" db="EMBL/GenBank/DDBJ databases">
        <title>Draft genome sequences of three monokaryotic isolates of the white-rot basidiomycete fungus Dichomitus squalens.</title>
        <authorList>
            <consortium name="DOE Joint Genome Institute"/>
            <person name="Lopez S.C."/>
            <person name="Andreopoulos B."/>
            <person name="Pangilinan J."/>
            <person name="Lipzen A."/>
            <person name="Riley R."/>
            <person name="Ahrendt S."/>
            <person name="Ng V."/>
            <person name="Barry K."/>
            <person name="Daum C."/>
            <person name="Grigoriev I.V."/>
            <person name="Hilden K.S."/>
            <person name="Makela M.R."/>
            <person name="de Vries R.P."/>
        </authorList>
    </citation>
    <scope>NUCLEOTIDE SEQUENCE [LARGE SCALE GENOMIC DNA]</scope>
    <source>
        <strain evidence="1 2">CBS 464.89</strain>
    </source>
</reference>
<sequence>MRDCAAELCEYFREEFENDTPPTESTTVNTAFKRVDQKVHPVAGFIPEEVKVSQRFPENPLDSLPPLSPIVPDFTPTAKLTQERIDKININKDGFLWPEEEKLFLHILKLNEKCIAFEDKDRGTLREDYFSPYIMPVVPHEAWKLPNIPIPPGIKEKVIKIVREKIAAGVYEPRIYKLTSRVSELHDVHPSR</sequence>
<dbReference type="EMBL" id="ML145336">
    <property type="protein sequence ID" value="TBU51351.1"/>
    <property type="molecule type" value="Genomic_DNA"/>
</dbReference>
<organism evidence="1 2">
    <name type="scientific">Dichomitus squalens</name>
    <dbReference type="NCBI Taxonomy" id="114155"/>
    <lineage>
        <taxon>Eukaryota</taxon>
        <taxon>Fungi</taxon>
        <taxon>Dikarya</taxon>
        <taxon>Basidiomycota</taxon>
        <taxon>Agaricomycotina</taxon>
        <taxon>Agaricomycetes</taxon>
        <taxon>Polyporales</taxon>
        <taxon>Polyporaceae</taxon>
        <taxon>Dichomitus</taxon>
    </lineage>
</organism>
<proteinExistence type="predicted"/>
<dbReference type="Proteomes" id="UP000292082">
    <property type="component" value="Unassembled WGS sequence"/>
</dbReference>